<reference evidence="8 9" key="1">
    <citation type="submission" date="2017-09" db="EMBL/GenBank/DDBJ databases">
        <title>Phase variable restriction modification systems are present in the genome sequences of periodontal pathogens Prevotella intermedia, Tannerella forsythia and Porphyromonas gingivalis.</title>
        <authorList>
            <person name="Haigh R.D."/>
            <person name="Crawford L."/>
            <person name="Ralph J."/>
            <person name="Wanford J."/>
            <person name="Vartoukian S.R."/>
            <person name="Hijazib K."/>
            <person name="Wade W."/>
            <person name="Oggioni M.R."/>
        </authorList>
    </citation>
    <scope>NUCLEOTIDE SEQUENCE [LARGE SCALE GENOMIC DNA]</scope>
    <source>
        <strain evidence="8 9">WW11663</strain>
    </source>
</reference>
<organism evidence="8 9">
    <name type="scientific">Tannerella forsythia</name>
    <name type="common">Bacteroides forsythus</name>
    <dbReference type="NCBI Taxonomy" id="28112"/>
    <lineage>
        <taxon>Bacteria</taxon>
        <taxon>Pseudomonadati</taxon>
        <taxon>Bacteroidota</taxon>
        <taxon>Bacteroidia</taxon>
        <taxon>Bacteroidales</taxon>
        <taxon>Tannerellaceae</taxon>
        <taxon>Tannerella</taxon>
    </lineage>
</organism>
<dbReference type="Proteomes" id="UP000219259">
    <property type="component" value="Unassembled WGS sequence"/>
</dbReference>
<dbReference type="Pfam" id="PF00213">
    <property type="entry name" value="OSCP"/>
    <property type="match status" value="1"/>
</dbReference>
<dbReference type="RefSeq" id="WP_081328720.1">
    <property type="nucleotide sequence ID" value="NZ_CAUQHC010000014.1"/>
</dbReference>
<evidence type="ECO:0000256" key="5">
    <source>
        <dbReference type="ARBA" id="ARBA00023136"/>
    </source>
</evidence>
<evidence type="ECO:0000313" key="8">
    <source>
        <dbReference type="EMBL" id="PDP43455.1"/>
    </source>
</evidence>
<dbReference type="GO" id="GO:0045259">
    <property type="term" value="C:proton-transporting ATP synthase complex"/>
    <property type="evidence" value="ECO:0007669"/>
    <property type="project" value="UniProtKB-KW"/>
</dbReference>
<comment type="caution">
    <text evidence="8">The sequence shown here is derived from an EMBL/GenBank/DDBJ whole genome shotgun (WGS) entry which is preliminary data.</text>
</comment>
<keyword evidence="3 7" id="KW-0375">Hydrogen ion transport</keyword>
<dbReference type="HAMAP" id="MF_01416">
    <property type="entry name" value="ATP_synth_delta_bact"/>
    <property type="match status" value="1"/>
</dbReference>
<dbReference type="Gene3D" id="1.10.520.20">
    <property type="entry name" value="N-terminal domain of the delta subunit of the F1F0-ATP synthase"/>
    <property type="match status" value="1"/>
</dbReference>
<dbReference type="GO" id="GO:0046933">
    <property type="term" value="F:proton-transporting ATP synthase activity, rotational mechanism"/>
    <property type="evidence" value="ECO:0007669"/>
    <property type="project" value="UniProtKB-UniRule"/>
</dbReference>
<comment type="similarity">
    <text evidence="7">Belongs to the ATPase delta chain family.</text>
</comment>
<keyword evidence="4 7" id="KW-0406">Ion transport</keyword>
<comment type="function">
    <text evidence="7">F(1)F(0) ATP synthase produces ATP from ADP in the presence of a proton or sodium gradient. F-type ATPases consist of two structural domains, F(1) containing the extramembraneous catalytic core and F(0) containing the membrane proton channel, linked together by a central stalk and a peripheral stalk. During catalysis, ATP synthesis in the catalytic domain of F(1) is coupled via a rotary mechanism of the central stalk subunits to proton translocation.</text>
</comment>
<evidence type="ECO:0000256" key="4">
    <source>
        <dbReference type="ARBA" id="ARBA00023065"/>
    </source>
</evidence>
<comment type="function">
    <text evidence="7">This protein is part of the stalk that links CF(0) to CF(1). It either transmits conformational changes from CF(0) to CF(1) or is implicated in proton conduction.</text>
</comment>
<keyword evidence="6 7" id="KW-0066">ATP synthesis</keyword>
<evidence type="ECO:0000256" key="3">
    <source>
        <dbReference type="ARBA" id="ARBA00022781"/>
    </source>
</evidence>
<proteinExistence type="inferred from homology"/>
<keyword evidence="5 7" id="KW-0472">Membrane</keyword>
<keyword evidence="7" id="KW-1003">Cell membrane</keyword>
<protein>
    <recommendedName>
        <fullName evidence="7">ATP synthase subunit delta</fullName>
    </recommendedName>
    <alternativeName>
        <fullName evidence="7">ATP synthase F(1) sector subunit delta</fullName>
    </alternativeName>
    <alternativeName>
        <fullName evidence="7">F-type ATPase subunit delta</fullName>
        <shortName evidence="7">F-ATPase subunit delta</shortName>
    </alternativeName>
</protein>
<sequence>MMNAGLISIRYAKALYEYALGRNEEQALYQRMQTLSSMLRGIPKLRDTLSSPVVPVKYKKEILREAAGSGPEQSYLDFVRLILKNNREGMLYDIVLSYQTYYRRRKNISIVHLTSARPMSEEMLTRIRRQVEKRTRGDVEFSAHTDPTVGGGFIFQLNDMRLDASVRGQLARLRRLLLASSGIGMRETEHVR</sequence>
<evidence type="ECO:0000256" key="2">
    <source>
        <dbReference type="ARBA" id="ARBA00022448"/>
    </source>
</evidence>
<dbReference type="AlphaFoldDB" id="A0A2A6E7J8"/>
<keyword evidence="7" id="KW-0139">CF(1)</keyword>
<dbReference type="PRINTS" id="PR00125">
    <property type="entry name" value="ATPASEDELTA"/>
</dbReference>
<evidence type="ECO:0000313" key="9">
    <source>
        <dbReference type="Proteomes" id="UP000219259"/>
    </source>
</evidence>
<dbReference type="InterPro" id="IPR000711">
    <property type="entry name" value="ATPase_OSCP/dsu"/>
</dbReference>
<comment type="subcellular location">
    <subcellularLocation>
        <location evidence="7">Cell membrane</location>
        <topology evidence="7">Peripheral membrane protein</topology>
    </subcellularLocation>
    <subcellularLocation>
        <location evidence="1">Membrane</location>
    </subcellularLocation>
</comment>
<accession>A0A2A6E7J8</accession>
<dbReference type="PANTHER" id="PTHR11910">
    <property type="entry name" value="ATP SYNTHASE DELTA CHAIN"/>
    <property type="match status" value="1"/>
</dbReference>
<keyword evidence="2 7" id="KW-0813">Transport</keyword>
<dbReference type="InterPro" id="IPR026015">
    <property type="entry name" value="ATP_synth_OSCP/delta_N_sf"/>
</dbReference>
<dbReference type="NCBIfam" id="TIGR01145">
    <property type="entry name" value="ATP_synt_delta"/>
    <property type="match status" value="1"/>
</dbReference>
<evidence type="ECO:0000256" key="7">
    <source>
        <dbReference type="HAMAP-Rule" id="MF_01416"/>
    </source>
</evidence>
<dbReference type="GO" id="GO:0005886">
    <property type="term" value="C:plasma membrane"/>
    <property type="evidence" value="ECO:0007669"/>
    <property type="project" value="UniProtKB-SubCell"/>
</dbReference>
<dbReference type="EMBL" id="NSLJ01000019">
    <property type="protein sequence ID" value="PDP43455.1"/>
    <property type="molecule type" value="Genomic_DNA"/>
</dbReference>
<dbReference type="NCBIfam" id="NF009964">
    <property type="entry name" value="PRK13429.1-3"/>
    <property type="match status" value="1"/>
</dbReference>
<dbReference type="SUPFAM" id="SSF47928">
    <property type="entry name" value="N-terminal domain of the delta subunit of the F1F0-ATP synthase"/>
    <property type="match status" value="1"/>
</dbReference>
<evidence type="ECO:0000256" key="1">
    <source>
        <dbReference type="ARBA" id="ARBA00004370"/>
    </source>
</evidence>
<name>A0A2A6E7J8_TANFO</name>
<evidence type="ECO:0000256" key="6">
    <source>
        <dbReference type="ARBA" id="ARBA00023310"/>
    </source>
</evidence>
<gene>
    <name evidence="7 8" type="primary">atpH</name>
    <name evidence="8" type="ORF">CLI86_08265</name>
</gene>